<dbReference type="AlphaFoldDB" id="A0A8J2U5L0"/>
<proteinExistence type="predicted"/>
<gene>
    <name evidence="1" type="ORF">GCM10011369_20540</name>
</gene>
<sequence length="676" mass="76834">MDNINALIHIGSPKAGSSALQKYLVTNAIQLRQQGFFYPKHSLDNNGISSGNVLSVYDRLEDGSLVLSRRKIAKLIDDFKGSGCHTLLLSSEAFFQRVIELSRVFTDCKFIAYVRSPLDVFESGYNQLIKRHGQHKFIGLNKKLSINGIELLIRSIEGVGADRFDLRAYAINCFQGGNIINDFFKATGISDCSVQDGAYVNRSYCLEALEAKRWLNSLLLPKKIDDQIDLLLQSYNGPTREYSLLPCDVYERLRQQAITALERLNSVTAIESFDRFIESVKTTPQRKYISQAESRHFALNGFEFIFKENPRLYFCIAEYVSKEVDGASDFFSVSKPNSYLERLYYFFKGRRSPNRDLQSSFLIFLHVPKTAGTSFRSALCSYYGARKVCTDYRGGSQLVSSIIRKYLIEKNDLDGFKSALGRSSYKALSGHFNAERYSGSFRPDMFVSFVREPISRLVSLYLHKKRHNNLSCGLFEFALEPKLHNVQTKLFSGLPWPCFSFVGVTERYTDSLTCINNQLNTKFVELVKNTASNDIKDEVSISDEQLEVLRAKNLDDIALVNSVNQYLDYQLAAQVEGYSFIKGWFSINESGQLEGWLFPKEHMLSVSIEVCSKDESISYIDAEVKRIRDSQSPLNGMRAARLHMQLPETCIGEKIELYVQDTKQPILKLKKGFSGC</sequence>
<name>A0A8J2U5L0_9GAMM</name>
<evidence type="ECO:0000313" key="2">
    <source>
        <dbReference type="Proteomes" id="UP000619743"/>
    </source>
</evidence>
<reference evidence="2" key="1">
    <citation type="journal article" date="2019" name="Int. J. Syst. Evol. Microbiol.">
        <title>The Global Catalogue of Microorganisms (GCM) 10K type strain sequencing project: providing services to taxonomists for standard genome sequencing and annotation.</title>
        <authorList>
            <consortium name="The Broad Institute Genomics Platform"/>
            <consortium name="The Broad Institute Genome Sequencing Center for Infectious Disease"/>
            <person name="Wu L."/>
            <person name="Ma J."/>
        </authorList>
    </citation>
    <scope>NUCLEOTIDE SEQUENCE [LARGE SCALE GENOMIC DNA]</scope>
    <source>
        <strain evidence="2">CGMCC 1.10130</strain>
    </source>
</reference>
<comment type="caution">
    <text evidence="1">The sequence shown here is derived from an EMBL/GenBank/DDBJ whole genome shotgun (WGS) entry which is preliminary data.</text>
</comment>
<dbReference type="InterPro" id="IPR005331">
    <property type="entry name" value="Sulfotransferase"/>
</dbReference>
<dbReference type="SUPFAM" id="SSF52540">
    <property type="entry name" value="P-loop containing nucleoside triphosphate hydrolases"/>
    <property type="match status" value="1"/>
</dbReference>
<dbReference type="GO" id="GO:0016020">
    <property type="term" value="C:membrane"/>
    <property type="evidence" value="ECO:0007669"/>
    <property type="project" value="InterPro"/>
</dbReference>
<dbReference type="GO" id="GO:0008146">
    <property type="term" value="F:sulfotransferase activity"/>
    <property type="evidence" value="ECO:0007669"/>
    <property type="project" value="InterPro"/>
</dbReference>
<dbReference type="Proteomes" id="UP000619743">
    <property type="component" value="Unassembled WGS sequence"/>
</dbReference>
<dbReference type="RefSeq" id="WP_158100550.1">
    <property type="nucleotide sequence ID" value="NZ_BMDX01000009.1"/>
</dbReference>
<dbReference type="EMBL" id="BMDX01000009">
    <property type="protein sequence ID" value="GGA78531.1"/>
    <property type="molecule type" value="Genomic_DNA"/>
</dbReference>
<organism evidence="1 2">
    <name type="scientific">Neiella marina</name>
    <dbReference type="NCBI Taxonomy" id="508461"/>
    <lineage>
        <taxon>Bacteria</taxon>
        <taxon>Pseudomonadati</taxon>
        <taxon>Pseudomonadota</taxon>
        <taxon>Gammaproteobacteria</taxon>
        <taxon>Alteromonadales</taxon>
        <taxon>Echinimonadaceae</taxon>
        <taxon>Neiella</taxon>
    </lineage>
</organism>
<protein>
    <recommendedName>
        <fullName evidence="3">Sulfotransferase family protein</fullName>
    </recommendedName>
</protein>
<keyword evidence="2" id="KW-1185">Reference proteome</keyword>
<dbReference type="Gene3D" id="3.40.50.300">
    <property type="entry name" value="P-loop containing nucleotide triphosphate hydrolases"/>
    <property type="match status" value="2"/>
</dbReference>
<evidence type="ECO:0008006" key="3">
    <source>
        <dbReference type="Google" id="ProtNLM"/>
    </source>
</evidence>
<accession>A0A8J2U5L0</accession>
<dbReference type="InterPro" id="IPR027417">
    <property type="entry name" value="P-loop_NTPase"/>
</dbReference>
<dbReference type="OrthoDB" id="7981249at2"/>
<evidence type="ECO:0000313" key="1">
    <source>
        <dbReference type="EMBL" id="GGA78531.1"/>
    </source>
</evidence>
<dbReference type="Pfam" id="PF03567">
    <property type="entry name" value="Sulfotransfer_2"/>
    <property type="match status" value="1"/>
</dbReference>